<reference evidence="2" key="1">
    <citation type="submission" date="2016-11" db="EMBL/GenBank/DDBJ databases">
        <authorList>
            <person name="Varghese N."/>
            <person name="Submissions S."/>
        </authorList>
    </citation>
    <scope>NUCLEOTIDE SEQUENCE [LARGE SCALE GENOMIC DNA]</scope>
    <source>
        <strain evidence="2">DSM 19978</strain>
    </source>
</reference>
<organism evidence="1 2">
    <name type="scientific">Flavobacterium fluvii</name>
    <dbReference type="NCBI Taxonomy" id="468056"/>
    <lineage>
        <taxon>Bacteria</taxon>
        <taxon>Pseudomonadati</taxon>
        <taxon>Bacteroidota</taxon>
        <taxon>Flavobacteriia</taxon>
        <taxon>Flavobacteriales</taxon>
        <taxon>Flavobacteriaceae</taxon>
        <taxon>Flavobacterium</taxon>
    </lineage>
</organism>
<name>A0A1M5H5E7_9FLAO</name>
<keyword evidence="2" id="KW-1185">Reference proteome</keyword>
<dbReference type="OrthoDB" id="980645at2"/>
<accession>A0A1M5H5E7</accession>
<dbReference type="STRING" id="468056.SAMN05443549_10284"/>
<sequence>MKENKCNGHCFLSKQLKKAAEKEKKETENLKEKQELVYLNSFSENPVAPSYLIQSTRISISHTGEKPKSIPFSIFRPPLA</sequence>
<evidence type="ECO:0000313" key="2">
    <source>
        <dbReference type="Proteomes" id="UP000184516"/>
    </source>
</evidence>
<evidence type="ECO:0000313" key="1">
    <source>
        <dbReference type="EMBL" id="SHG11125.1"/>
    </source>
</evidence>
<proteinExistence type="predicted"/>
<protein>
    <submittedName>
        <fullName evidence="1">Uncharacterized protein</fullName>
    </submittedName>
</protein>
<dbReference type="EMBL" id="FQWB01000002">
    <property type="protein sequence ID" value="SHG11125.1"/>
    <property type="molecule type" value="Genomic_DNA"/>
</dbReference>
<gene>
    <name evidence="1" type="ORF">SAMN05443549_10284</name>
</gene>
<dbReference type="RefSeq" id="WP_073368930.1">
    <property type="nucleotide sequence ID" value="NZ_FQWB01000002.1"/>
</dbReference>
<dbReference type="AlphaFoldDB" id="A0A1M5H5E7"/>
<dbReference type="Proteomes" id="UP000184516">
    <property type="component" value="Unassembled WGS sequence"/>
</dbReference>